<gene>
    <name evidence="4" type="ORF">C1706_07790</name>
</gene>
<dbReference type="InterPro" id="IPR001882">
    <property type="entry name" value="Biotin_BS"/>
</dbReference>
<dbReference type="OrthoDB" id="3730619at2"/>
<feature type="region of interest" description="Disordered" evidence="2">
    <location>
        <begin position="79"/>
        <end position="101"/>
    </location>
</feature>
<feature type="domain" description="Lipoyl-binding" evidence="3">
    <location>
        <begin position="92"/>
        <end position="170"/>
    </location>
</feature>
<dbReference type="CDD" id="cd06850">
    <property type="entry name" value="biotinyl_domain"/>
    <property type="match status" value="1"/>
</dbReference>
<dbReference type="FunFam" id="2.40.50.100:FF:000003">
    <property type="entry name" value="Acetyl-CoA carboxylase biotin carboxyl carrier protein"/>
    <property type="match status" value="1"/>
</dbReference>
<dbReference type="PANTHER" id="PTHR45266:SF3">
    <property type="entry name" value="OXALOACETATE DECARBOXYLASE ALPHA CHAIN"/>
    <property type="match status" value="1"/>
</dbReference>
<evidence type="ECO:0000256" key="2">
    <source>
        <dbReference type="SAM" id="MobiDB-lite"/>
    </source>
</evidence>
<keyword evidence="1" id="KW-0092">Biotin</keyword>
<dbReference type="Pfam" id="PF00364">
    <property type="entry name" value="Biotin_lipoyl"/>
    <property type="match status" value="1"/>
</dbReference>
<dbReference type="PROSITE" id="PS00188">
    <property type="entry name" value="BIOTIN"/>
    <property type="match status" value="1"/>
</dbReference>
<dbReference type="Gene3D" id="2.40.50.100">
    <property type="match status" value="1"/>
</dbReference>
<organism evidence="4 5">
    <name type="scientific">Propioniciclava flava</name>
    <dbReference type="NCBI Taxonomy" id="2072026"/>
    <lineage>
        <taxon>Bacteria</taxon>
        <taxon>Bacillati</taxon>
        <taxon>Actinomycetota</taxon>
        <taxon>Actinomycetes</taxon>
        <taxon>Propionibacteriales</taxon>
        <taxon>Propionibacteriaceae</taxon>
        <taxon>Propioniciclava</taxon>
    </lineage>
</organism>
<evidence type="ECO:0000313" key="4">
    <source>
        <dbReference type="EMBL" id="RXW32428.1"/>
    </source>
</evidence>
<dbReference type="InterPro" id="IPR050709">
    <property type="entry name" value="Biotin_Carboxyl_Carrier/Decarb"/>
</dbReference>
<proteinExistence type="predicted"/>
<sequence length="171" mass="17995">MRRYTITVNDTAKVVDVEALGADTFRVHIDGRLVDVRLEDHRDLAWEAPITPAIQARRTANTHGVAGMTPAAPSVVAEPVAAAPTPTSPPARAAAGASGGRDKLTAPMPGVILSIDTVVGTAVQRGDTLMVLEAMKMKNELKAVKDGVVAEIYVAAGQQVKFGETLVRFEA</sequence>
<dbReference type="Proteomes" id="UP000290624">
    <property type="component" value="Unassembled WGS sequence"/>
</dbReference>
<evidence type="ECO:0000259" key="3">
    <source>
        <dbReference type="PROSITE" id="PS50968"/>
    </source>
</evidence>
<dbReference type="RefSeq" id="WP_129458653.1">
    <property type="nucleotide sequence ID" value="NZ_PPCV01000004.1"/>
</dbReference>
<evidence type="ECO:0000313" key="5">
    <source>
        <dbReference type="Proteomes" id="UP000290624"/>
    </source>
</evidence>
<reference evidence="4 5" key="1">
    <citation type="submission" date="2018-01" db="EMBL/GenBank/DDBJ databases">
        <title>Lactibacter flavus gen. nov., sp. nov., a novel bacterium of the family Propionibacteriaceae isolated from raw milk and dairy products.</title>
        <authorList>
            <person name="Wenning M."/>
            <person name="Breitenwieser F."/>
            <person name="Huptas C."/>
            <person name="von Neubeck M."/>
            <person name="Busse H.-J."/>
            <person name="Scherer S."/>
        </authorList>
    </citation>
    <scope>NUCLEOTIDE SEQUENCE [LARGE SCALE GENOMIC DNA]</scope>
    <source>
        <strain evidence="4 5">VG341</strain>
    </source>
</reference>
<protein>
    <submittedName>
        <fullName evidence="4">Acetyl-CoA carboxylase biotin carboxyl carrier protein subunit</fullName>
    </submittedName>
</protein>
<keyword evidence="5" id="KW-1185">Reference proteome</keyword>
<dbReference type="EMBL" id="PPCV01000004">
    <property type="protein sequence ID" value="RXW32428.1"/>
    <property type="molecule type" value="Genomic_DNA"/>
</dbReference>
<comment type="caution">
    <text evidence="4">The sequence shown here is derived from an EMBL/GenBank/DDBJ whole genome shotgun (WGS) entry which is preliminary data.</text>
</comment>
<dbReference type="InterPro" id="IPR000089">
    <property type="entry name" value="Biotin_lipoyl"/>
</dbReference>
<dbReference type="SUPFAM" id="SSF51230">
    <property type="entry name" value="Single hybrid motif"/>
    <property type="match status" value="1"/>
</dbReference>
<name>A0A4V1Q7F7_9ACTN</name>
<accession>A0A4V1Q7F7</accession>
<dbReference type="PANTHER" id="PTHR45266">
    <property type="entry name" value="OXALOACETATE DECARBOXYLASE ALPHA CHAIN"/>
    <property type="match status" value="1"/>
</dbReference>
<dbReference type="AlphaFoldDB" id="A0A4V1Q7F7"/>
<dbReference type="InterPro" id="IPR011053">
    <property type="entry name" value="Single_hybrid_motif"/>
</dbReference>
<evidence type="ECO:0000256" key="1">
    <source>
        <dbReference type="ARBA" id="ARBA00023267"/>
    </source>
</evidence>
<dbReference type="PROSITE" id="PS50968">
    <property type="entry name" value="BIOTINYL_LIPOYL"/>
    <property type="match status" value="1"/>
</dbReference>
<feature type="compositionally biased region" description="Low complexity" evidence="2">
    <location>
        <begin position="79"/>
        <end position="96"/>
    </location>
</feature>